<dbReference type="RefSeq" id="XP_041138269.1">
    <property type="nucleotide sequence ID" value="XM_041280478.1"/>
</dbReference>
<feature type="chain" id="PRO_5034836806" description="glucan 1,4-alpha-glucosidase" evidence="10">
    <location>
        <begin position="21"/>
        <end position="1322"/>
    </location>
</feature>
<dbReference type="InterPro" id="IPR012341">
    <property type="entry name" value="6hp_glycosidase-like_sf"/>
</dbReference>
<dbReference type="PANTHER" id="PTHR31616:SF9">
    <property type="entry name" value="GLUCOAMYLASE, INTRACELLULAR SPORULATION-SPECIFIC"/>
    <property type="match status" value="1"/>
</dbReference>
<evidence type="ECO:0000256" key="9">
    <source>
        <dbReference type="ARBA" id="ARBA00033473"/>
    </source>
</evidence>
<dbReference type="EMBL" id="CP063137">
    <property type="protein sequence ID" value="QOU21776.1"/>
    <property type="molecule type" value="Genomic_DNA"/>
</dbReference>
<evidence type="ECO:0000313" key="13">
    <source>
        <dbReference type="EMBL" id="QOU21776.1"/>
    </source>
</evidence>
<reference evidence="13" key="1">
    <citation type="submission" date="2020-10" db="EMBL/GenBank/DDBJ databases">
        <authorList>
            <person name="Palmer J.M."/>
        </authorList>
    </citation>
    <scope>NUCLEOTIDE SEQUENCE</scope>
    <source>
        <strain evidence="13">UCD 2041</strain>
    </source>
</reference>
<evidence type="ECO:0000256" key="10">
    <source>
        <dbReference type="SAM" id="SignalP"/>
    </source>
</evidence>
<dbReference type="SUPFAM" id="SSF69318">
    <property type="entry name" value="Integrin alpha N-terminal domain"/>
    <property type="match status" value="1"/>
</dbReference>
<feature type="signal peptide" evidence="10">
    <location>
        <begin position="1"/>
        <end position="20"/>
    </location>
</feature>
<evidence type="ECO:0000256" key="5">
    <source>
        <dbReference type="ARBA" id="ARBA00023277"/>
    </source>
</evidence>
<evidence type="ECO:0000256" key="3">
    <source>
        <dbReference type="ARBA" id="ARBA00012593"/>
    </source>
</evidence>
<evidence type="ECO:0000256" key="7">
    <source>
        <dbReference type="ARBA" id="ARBA00023326"/>
    </source>
</evidence>
<comment type="similarity">
    <text evidence="2">Belongs to the glycosyl hydrolase 15 family.</text>
</comment>
<evidence type="ECO:0000256" key="2">
    <source>
        <dbReference type="ARBA" id="ARBA00006188"/>
    </source>
</evidence>
<dbReference type="InterPro" id="IPR029002">
    <property type="entry name" value="PLPC/GPLD1"/>
</dbReference>
<feature type="domain" description="Phospholipase C/D" evidence="12">
    <location>
        <begin position="25"/>
        <end position="194"/>
    </location>
</feature>
<dbReference type="GO" id="GO:0000272">
    <property type="term" value="P:polysaccharide catabolic process"/>
    <property type="evidence" value="ECO:0007669"/>
    <property type="project" value="UniProtKB-KW"/>
</dbReference>
<dbReference type="PRINTS" id="PR00736">
    <property type="entry name" value="GLHYDRLASE15"/>
</dbReference>
<comment type="catalytic activity">
    <reaction evidence="1">
        <text>Hydrolysis of terminal (1-&gt;4)-linked alpha-D-glucose residues successively from non-reducing ends of the chains with release of beta-D-glucose.</text>
        <dbReference type="EC" id="3.2.1.3"/>
    </reaction>
</comment>
<evidence type="ECO:0000256" key="4">
    <source>
        <dbReference type="ARBA" id="ARBA00022801"/>
    </source>
</evidence>
<gene>
    <name evidence="13" type="ORF">BRETT_001940</name>
</gene>
<dbReference type="EC" id="3.2.1.3" evidence="3"/>
<dbReference type="Pfam" id="PF00882">
    <property type="entry name" value="Zn_dep_PLPC"/>
    <property type="match status" value="1"/>
</dbReference>
<dbReference type="KEGG" id="bbrx:BRETT_001940"/>
<dbReference type="Proteomes" id="UP000663131">
    <property type="component" value="Chromosome 9"/>
</dbReference>
<dbReference type="InterPro" id="IPR028994">
    <property type="entry name" value="Integrin_alpha_N"/>
</dbReference>
<sequence length="1322" mass="147753">MLRIISFLVLLLLLSVHCLAAGISVHLTIASRLHPFLPMDIRFKYSSYLAGAFYPDAFYGCMGKSDYAEAAHWPPFLAKATELYLEKLNRYLSKKAQLTKIQQASAEFEQEFDELMKFKAFIYGIFTHQVADVSWHSLRGSHQGLLPFLAAAEFNGSVSDAHTFLDTAGDFILLPKMFSNLETADQDKLEEYYNTRWSIPINDIIEVYNRLGFPSLFKSQVQICVLRGYAALQGETSTVKTALSVRSLGYYWEHSPLLTETLDDYFYGGIDEMIRTTKYCMQNLNRWFNGDLDEDSWLVCSIFNGSKKALLYEDFRTEGQTLQISQIDTGSKTLESIIPDSLFGYSLTVLSDGTLAVGSPSDGGDGAVYELSIGQIIKRSGLVEARKISLTQDVVPSEAGLRYPPRFGFKTAPWTLSRGNEYLAVSEPGSSKIYIVSQGIIIASINFESAATSLGSSGLKHYGSHLYTYDEDGDGMEDLVLSSPTADINGKLQQGAVFVLNGRSVYRKMQFGKMFHRCVMIKFSDVVKKVYRLPDRFELEGNRELFGDGVAFTKNFALISMTSTSSVIVFDRHTARYLSSISSLDIAAKTRATSGESGLFAHNFILTGKHNHLEWALISASGETVGDCVMCGAAYLYITRGFGLQFVVKIVPGQISFFSYSMFGTSATFSDVSTGTVIISGSGYDGFKGAVWEVSICRILDSWVNRDGTIRNEKIFVANNIIAIGPSGIGYTEFGKSLALSKHGNNRYLIVGMPRYGYYRVSDGSQYKGRIGVFEKSAILAEVPRPITSYEDAERPFLALLGKLSPFQLAKVLSHDKNNRWFSSVFQDDNSEQVITEGVKSKVESSNTEFEMWLGEQKDRAFERILENIGGSKCQDKSVAPGAVLASPSKIRPNYFYQWVRDAAITVNSLVEYLDDHLFEDPVMYNLQAIIEAYIINSYKLQRLANPSGGFKTLAGLGEPKFMPDSTPFNGPWGRPQRDGPGLRVITIANYIDLLDKYQKNFTTPELLSQGSQFVFDKIIKPDLSYIIKYWSSTGFDLWEEVDSIHLFTSLTQLKALKIGLNLADRFGDSELHKKLVIAFNSLRFFISVDSGFKPSRIPYLIETPSLVIQGRRSGLDIASVLASLRAHDIDDSEDTVYIPFPITDAAVMNTLIALMDDMKYRYPINHELLGISSGYALGRYPEDIYDGYGISEGNPWFISTATASELIYKLVYNLYKLRKGLEIQPEQSQLFAYISSLPTSAKTIHIPYNSQAFKSVTASLIDYADTFLAIIRKHVDAEGHMSEQFNKYSGYLEGAEDLTWSYGSFWSSLRWRSKALELMSS</sequence>
<accession>A0A871R942</accession>
<dbReference type="OrthoDB" id="6123450at2759"/>
<dbReference type="Gene3D" id="1.50.10.10">
    <property type="match status" value="1"/>
</dbReference>
<keyword evidence="4" id="KW-0378">Hydrolase</keyword>
<keyword evidence="7" id="KW-0624">Polysaccharide degradation</keyword>
<dbReference type="InterPro" id="IPR008928">
    <property type="entry name" value="6-hairpin_glycosidase_sf"/>
</dbReference>
<dbReference type="InterPro" id="IPR011613">
    <property type="entry name" value="GH15-like"/>
</dbReference>
<keyword evidence="6" id="KW-0326">Glycosidase</keyword>
<evidence type="ECO:0000313" key="14">
    <source>
        <dbReference type="Proteomes" id="UP000663131"/>
    </source>
</evidence>
<protein>
    <recommendedName>
        <fullName evidence="3">glucan 1,4-alpha-glucosidase</fullName>
        <ecNumber evidence="3">3.2.1.3</ecNumber>
    </recommendedName>
    <alternativeName>
        <fullName evidence="9">1,4-alpha-D-glucan glucohydrolase</fullName>
    </alternativeName>
    <alternativeName>
        <fullName evidence="8">Glucan 1,4-alpha-glucosidase</fullName>
    </alternativeName>
</protein>
<dbReference type="PROSITE" id="PS00820">
    <property type="entry name" value="GLUCOAMYLASE"/>
    <property type="match status" value="1"/>
</dbReference>
<name>A0A871R942_DEKBR</name>
<dbReference type="GO" id="GO:0004339">
    <property type="term" value="F:glucan 1,4-alpha-glucosidase activity"/>
    <property type="evidence" value="ECO:0007669"/>
    <property type="project" value="UniProtKB-EC"/>
</dbReference>
<proteinExistence type="inferred from homology"/>
<dbReference type="GO" id="GO:0000324">
    <property type="term" value="C:fungal-type vacuole"/>
    <property type="evidence" value="ECO:0007669"/>
    <property type="project" value="TreeGrafter"/>
</dbReference>
<keyword evidence="10" id="KW-0732">Signal</keyword>
<dbReference type="InterPro" id="IPR000165">
    <property type="entry name" value="Glucoamylase"/>
</dbReference>
<feature type="domain" description="GH15-like" evidence="11">
    <location>
        <begin position="865"/>
        <end position="1306"/>
    </location>
</feature>
<dbReference type="PANTHER" id="PTHR31616">
    <property type="entry name" value="TREHALASE"/>
    <property type="match status" value="1"/>
</dbReference>
<keyword evidence="5" id="KW-0119">Carbohydrate metabolism</keyword>
<reference evidence="13" key="2">
    <citation type="journal article" name="BMC Genomics">
        <title>New genome assemblies reveal patterns of domestication and adaptation across Brettanomyces (Dekkera) species.</title>
        <authorList>
            <person name="Roach M.J."/>
            <person name="Borneman A.R."/>
        </authorList>
    </citation>
    <scope>NUCLEOTIDE SEQUENCE</scope>
    <source>
        <strain evidence="13">UCD 2041</strain>
    </source>
</reference>
<evidence type="ECO:0000259" key="12">
    <source>
        <dbReference type="Pfam" id="PF00882"/>
    </source>
</evidence>
<evidence type="ECO:0000256" key="6">
    <source>
        <dbReference type="ARBA" id="ARBA00023295"/>
    </source>
</evidence>
<dbReference type="GeneID" id="64573864"/>
<organism evidence="13 14">
    <name type="scientific">Dekkera bruxellensis</name>
    <name type="common">Brettanomyces custersii</name>
    <dbReference type="NCBI Taxonomy" id="5007"/>
    <lineage>
        <taxon>Eukaryota</taxon>
        <taxon>Fungi</taxon>
        <taxon>Dikarya</taxon>
        <taxon>Ascomycota</taxon>
        <taxon>Saccharomycotina</taxon>
        <taxon>Pichiomycetes</taxon>
        <taxon>Pichiales</taxon>
        <taxon>Pichiaceae</taxon>
        <taxon>Brettanomyces</taxon>
    </lineage>
</organism>
<evidence type="ECO:0000259" key="11">
    <source>
        <dbReference type="Pfam" id="PF00723"/>
    </source>
</evidence>
<dbReference type="Gene3D" id="2.130.10.130">
    <property type="entry name" value="Integrin alpha, N-terminal"/>
    <property type="match status" value="1"/>
</dbReference>
<dbReference type="SUPFAM" id="SSF48208">
    <property type="entry name" value="Six-hairpin glycosidases"/>
    <property type="match status" value="1"/>
</dbReference>
<evidence type="ECO:0000256" key="8">
    <source>
        <dbReference type="ARBA" id="ARBA00033442"/>
    </source>
</evidence>
<dbReference type="SMART" id="SM00191">
    <property type="entry name" value="Int_alpha"/>
    <property type="match status" value="3"/>
</dbReference>
<evidence type="ECO:0000256" key="1">
    <source>
        <dbReference type="ARBA" id="ARBA00001863"/>
    </source>
</evidence>
<dbReference type="Pfam" id="PF00723">
    <property type="entry name" value="Glyco_hydro_15"/>
    <property type="match status" value="1"/>
</dbReference>
<dbReference type="InterPro" id="IPR013519">
    <property type="entry name" value="Int_alpha_beta-p"/>
</dbReference>
<dbReference type="InterPro" id="IPR046966">
    <property type="entry name" value="Glucoamylase_active_site"/>
</dbReference>